<reference evidence="3" key="1">
    <citation type="submission" date="2020-10" db="EMBL/GenBank/DDBJ databases">
        <authorList>
            <person name="Gilroy R."/>
        </authorList>
    </citation>
    <scope>NUCLEOTIDE SEQUENCE</scope>
    <source>
        <strain evidence="3">ChiBcolR7-354</strain>
    </source>
</reference>
<feature type="domain" description="PepSY" evidence="2">
    <location>
        <begin position="42"/>
        <end position="96"/>
    </location>
</feature>
<name>A0A9D1CTA7_9FIRM</name>
<evidence type="ECO:0000313" key="3">
    <source>
        <dbReference type="EMBL" id="HIQ79253.1"/>
    </source>
</evidence>
<evidence type="ECO:0000259" key="2">
    <source>
        <dbReference type="Pfam" id="PF03413"/>
    </source>
</evidence>
<dbReference type="Pfam" id="PF03413">
    <property type="entry name" value="PepSY"/>
    <property type="match status" value="1"/>
</dbReference>
<proteinExistence type="predicted"/>
<reference evidence="3" key="2">
    <citation type="journal article" date="2021" name="PeerJ">
        <title>Extensive microbial diversity within the chicken gut microbiome revealed by metagenomics and culture.</title>
        <authorList>
            <person name="Gilroy R."/>
            <person name="Ravi A."/>
            <person name="Getino M."/>
            <person name="Pursley I."/>
            <person name="Horton D.L."/>
            <person name="Alikhan N.F."/>
            <person name="Baker D."/>
            <person name="Gharbi K."/>
            <person name="Hall N."/>
            <person name="Watson M."/>
            <person name="Adriaenssens E.M."/>
            <person name="Foster-Nyarko E."/>
            <person name="Jarju S."/>
            <person name="Secka A."/>
            <person name="Antonio M."/>
            <person name="Oren A."/>
            <person name="Chaudhuri R.R."/>
            <person name="La Ragione R."/>
            <person name="Hildebrand F."/>
            <person name="Pallen M.J."/>
        </authorList>
    </citation>
    <scope>NUCLEOTIDE SEQUENCE</scope>
    <source>
        <strain evidence="3">ChiBcolR7-354</strain>
    </source>
</reference>
<feature type="transmembrane region" description="Helical" evidence="1">
    <location>
        <begin position="9"/>
        <end position="30"/>
    </location>
</feature>
<dbReference type="Gene3D" id="3.10.450.40">
    <property type="match status" value="1"/>
</dbReference>
<keyword evidence="1" id="KW-0472">Membrane</keyword>
<protein>
    <recommendedName>
        <fullName evidence="2">PepSY domain-containing protein</fullName>
    </recommendedName>
</protein>
<organism evidence="3 4">
    <name type="scientific">Candidatus Scatomorpha intestinavium</name>
    <dbReference type="NCBI Taxonomy" id="2840922"/>
    <lineage>
        <taxon>Bacteria</taxon>
        <taxon>Bacillati</taxon>
        <taxon>Bacillota</taxon>
        <taxon>Clostridia</taxon>
        <taxon>Eubacteriales</taxon>
        <taxon>Candidatus Scatomorpha</taxon>
    </lineage>
</organism>
<evidence type="ECO:0000313" key="4">
    <source>
        <dbReference type="Proteomes" id="UP000824262"/>
    </source>
</evidence>
<comment type="caution">
    <text evidence="3">The sequence shown here is derived from an EMBL/GenBank/DDBJ whole genome shotgun (WGS) entry which is preliminary data.</text>
</comment>
<dbReference type="Proteomes" id="UP000824262">
    <property type="component" value="Unassembled WGS sequence"/>
</dbReference>
<gene>
    <name evidence="3" type="ORF">IAB77_08360</name>
</gene>
<accession>A0A9D1CTA7</accession>
<keyword evidence="1" id="KW-1133">Transmembrane helix</keyword>
<keyword evidence="1" id="KW-0812">Transmembrane</keyword>
<dbReference type="InterPro" id="IPR025711">
    <property type="entry name" value="PepSY"/>
</dbReference>
<dbReference type="AlphaFoldDB" id="A0A9D1CTA7"/>
<sequence length="105" mass="11293">MKKFSAKKAIIIAVIVVAVIIAAVAVWYFGFYTAGTIGGSAAKTAALNDAGLTAAQVTGLESDYENEDGFKYYDVSFVYNAMEYEYAIDAVTGQVLHVRSESVFD</sequence>
<dbReference type="EMBL" id="DVGA01000090">
    <property type="protein sequence ID" value="HIQ79253.1"/>
    <property type="molecule type" value="Genomic_DNA"/>
</dbReference>
<evidence type="ECO:0000256" key="1">
    <source>
        <dbReference type="SAM" id="Phobius"/>
    </source>
</evidence>